<organism evidence="1">
    <name type="scientific">bioreactor metagenome</name>
    <dbReference type="NCBI Taxonomy" id="1076179"/>
    <lineage>
        <taxon>unclassified sequences</taxon>
        <taxon>metagenomes</taxon>
        <taxon>ecological metagenomes</taxon>
    </lineage>
</organism>
<dbReference type="AlphaFoldDB" id="A0A645FZS1"/>
<protein>
    <submittedName>
        <fullName evidence="1">Uncharacterized protein</fullName>
    </submittedName>
</protein>
<gene>
    <name evidence="1" type="ORF">SDC9_167444</name>
</gene>
<accession>A0A645FZS1</accession>
<proteinExistence type="predicted"/>
<reference evidence="1" key="1">
    <citation type="submission" date="2019-08" db="EMBL/GenBank/DDBJ databases">
        <authorList>
            <person name="Kucharzyk K."/>
            <person name="Murdoch R.W."/>
            <person name="Higgins S."/>
            <person name="Loffler F."/>
        </authorList>
    </citation>
    <scope>NUCLEOTIDE SEQUENCE</scope>
</reference>
<dbReference type="EMBL" id="VSSQ01067726">
    <property type="protein sequence ID" value="MPN20068.1"/>
    <property type="molecule type" value="Genomic_DNA"/>
</dbReference>
<sequence length="210" mass="22994">MLCLLGIGWAEGKIIGLAEQRVQLVDGFQCIHTTRFLGGCAFYRQNPHAMCLCPLGKVGPDIPKPDDQEGALPDIVGWEYVLPNSLFHLVVVGEEVVVEGDDHADDMVGYLLSIGSRAIGKQNILSGEKCFIRILGNPGAGCMEPSQAGGVHQVFRLGKPYDDLSFCQLLACVRCSFEGGDLKVWIQGVKQLQLPIIWMEMGVSEKEYGW</sequence>
<evidence type="ECO:0000313" key="1">
    <source>
        <dbReference type="EMBL" id="MPN20068.1"/>
    </source>
</evidence>
<comment type="caution">
    <text evidence="1">The sequence shown here is derived from an EMBL/GenBank/DDBJ whole genome shotgun (WGS) entry which is preliminary data.</text>
</comment>
<name>A0A645FZS1_9ZZZZ</name>